<feature type="domain" description="Methyltransferase" evidence="1">
    <location>
        <begin position="161"/>
        <end position="296"/>
    </location>
</feature>
<gene>
    <name evidence="2" type="ORF">F907_03565</name>
    <name evidence="3" type="ORF">FPV60_05590</name>
</gene>
<dbReference type="CDD" id="cd02440">
    <property type="entry name" value="AdoMet_MTases"/>
    <property type="match status" value="1"/>
</dbReference>
<reference evidence="3 5" key="2">
    <citation type="submission" date="2019-07" db="EMBL/GenBank/DDBJ databases">
        <title>Draft Genome Sequence of the first blaOXA-58-Harboring Acinetobacter colistiniresistens clinical isolate from Brazil.</title>
        <authorList>
            <person name="Favaro L.S."/>
            <person name="Paula-Petroli S.B."/>
            <person name="Moura C.F."/>
            <person name="Tognim M.C.B."/>
            <person name="Venancio E.J."/>
            <person name="Yamada-Ogatta S.F."/>
            <person name="Carrara-Marroni F.E."/>
        </authorList>
    </citation>
    <scope>NUCLEOTIDE SEQUENCE [LARGE SCALE GENOMIC DNA]</scope>
    <source>
        <strain evidence="3 5">DL</strain>
    </source>
</reference>
<dbReference type="EMBL" id="ATGK01000021">
    <property type="protein sequence ID" value="EPG34639.1"/>
    <property type="molecule type" value="Genomic_DNA"/>
</dbReference>
<dbReference type="SUPFAM" id="SSF53335">
    <property type="entry name" value="S-adenosyl-L-methionine-dependent methyltransferases"/>
    <property type="match status" value="1"/>
</dbReference>
<protein>
    <submittedName>
        <fullName evidence="3">SAM-dependent methyltransferase</fullName>
    </submittedName>
</protein>
<dbReference type="Pfam" id="PF13679">
    <property type="entry name" value="Methyltransf_32"/>
    <property type="match status" value="1"/>
</dbReference>
<dbReference type="InterPro" id="IPR025714">
    <property type="entry name" value="Methyltranfer_dom"/>
</dbReference>
<evidence type="ECO:0000313" key="5">
    <source>
        <dbReference type="Proteomes" id="UP000316981"/>
    </source>
</evidence>
<dbReference type="InterPro" id="IPR029063">
    <property type="entry name" value="SAM-dependent_MTases_sf"/>
</dbReference>
<dbReference type="GeneID" id="45419714"/>
<name>S3T4G8_9GAMM</name>
<dbReference type="PATRIC" id="fig|1217696.3.peg.3500"/>
<dbReference type="PANTHER" id="PTHR13369">
    <property type="match status" value="1"/>
</dbReference>
<dbReference type="Proteomes" id="UP000316981">
    <property type="component" value="Unassembled WGS sequence"/>
</dbReference>
<dbReference type="RefSeq" id="WP_016651155.1">
    <property type="nucleotide sequence ID" value="NZ_BHGD02000009.1"/>
</dbReference>
<dbReference type="EMBL" id="VMTP01000044">
    <property type="protein sequence ID" value="TVT84474.1"/>
    <property type="molecule type" value="Genomic_DNA"/>
</dbReference>
<dbReference type="AlphaFoldDB" id="S3T4G8"/>
<accession>S3T4G8</accession>
<dbReference type="PANTHER" id="PTHR13369:SF3">
    <property type="entry name" value="METHYLTRANSFERASE DOMAIN-CONTAINING PROTEIN"/>
    <property type="match status" value="1"/>
</dbReference>
<keyword evidence="3" id="KW-0808">Transferase</keyword>
<evidence type="ECO:0000313" key="4">
    <source>
        <dbReference type="Proteomes" id="UP000014559"/>
    </source>
</evidence>
<dbReference type="GO" id="GO:0005737">
    <property type="term" value="C:cytoplasm"/>
    <property type="evidence" value="ECO:0007669"/>
    <property type="project" value="TreeGrafter"/>
</dbReference>
<dbReference type="GO" id="GO:0008168">
    <property type="term" value="F:methyltransferase activity"/>
    <property type="evidence" value="ECO:0007669"/>
    <property type="project" value="UniProtKB-KW"/>
</dbReference>
<organism evidence="2 4">
    <name type="scientific">Acinetobacter colistiniresistens</name>
    <dbReference type="NCBI Taxonomy" id="280145"/>
    <lineage>
        <taxon>Bacteria</taxon>
        <taxon>Pseudomonadati</taxon>
        <taxon>Pseudomonadota</taxon>
        <taxon>Gammaproteobacteria</taxon>
        <taxon>Moraxellales</taxon>
        <taxon>Moraxellaceae</taxon>
        <taxon>Acinetobacter</taxon>
    </lineage>
</organism>
<evidence type="ECO:0000313" key="2">
    <source>
        <dbReference type="EMBL" id="EPG34639.1"/>
    </source>
</evidence>
<evidence type="ECO:0000313" key="3">
    <source>
        <dbReference type="EMBL" id="TVT84474.1"/>
    </source>
</evidence>
<keyword evidence="3" id="KW-0489">Methyltransferase</keyword>
<dbReference type="Gene3D" id="3.40.50.150">
    <property type="entry name" value="Vaccinia Virus protein VP39"/>
    <property type="match status" value="1"/>
</dbReference>
<dbReference type="GO" id="GO:0032259">
    <property type="term" value="P:methylation"/>
    <property type="evidence" value="ECO:0007669"/>
    <property type="project" value="UniProtKB-KW"/>
</dbReference>
<evidence type="ECO:0000259" key="1">
    <source>
        <dbReference type="Pfam" id="PF13679"/>
    </source>
</evidence>
<proteinExistence type="predicted"/>
<comment type="caution">
    <text evidence="2">The sequence shown here is derived from an EMBL/GenBank/DDBJ whole genome shotgun (WGS) entry which is preliminary data.</text>
</comment>
<reference evidence="2 4" key="1">
    <citation type="submission" date="2013-06" db="EMBL/GenBank/DDBJ databases">
        <title>The Genome Sequence of Acinetobacter sp. NIPH 2036.</title>
        <authorList>
            <consortium name="The Broad Institute Genome Sequencing Platform"/>
            <consortium name="The Broad Institute Genome Sequencing Center for Infectious Disease"/>
            <person name="Cerqueira G."/>
            <person name="Feldgarden M."/>
            <person name="Courvalin P."/>
            <person name="Perichon B."/>
            <person name="Grillot-Courvalin C."/>
            <person name="Clermont D."/>
            <person name="Rocha E."/>
            <person name="Yoon E.-J."/>
            <person name="Nemec A."/>
            <person name="Young S.K."/>
            <person name="Zeng Q."/>
            <person name="Gargeya S."/>
            <person name="Fitzgerald M."/>
            <person name="Abouelleil A."/>
            <person name="Alvarado L."/>
            <person name="Berlin A.M."/>
            <person name="Chapman S.B."/>
            <person name="Dewar J."/>
            <person name="Goldberg J."/>
            <person name="Griggs A."/>
            <person name="Gujja S."/>
            <person name="Hansen M."/>
            <person name="Howarth C."/>
            <person name="Imamovic A."/>
            <person name="Larimer J."/>
            <person name="McCowan C."/>
            <person name="Murphy C."/>
            <person name="Pearson M."/>
            <person name="Priest M."/>
            <person name="Roberts A."/>
            <person name="Saif S."/>
            <person name="Shea T."/>
            <person name="Sykes S."/>
            <person name="Wortman J."/>
            <person name="Nusbaum C."/>
            <person name="Birren B."/>
        </authorList>
    </citation>
    <scope>NUCLEOTIDE SEQUENCE [LARGE SCALE GENOMIC DNA]</scope>
    <source>
        <strain evidence="2 4">NIPH 2036</strain>
    </source>
</reference>
<dbReference type="Proteomes" id="UP000014559">
    <property type="component" value="Unassembled WGS sequence"/>
</dbReference>
<sequence length="404" mass="46629">MFAPKFSFEQEQQFFLDIQQSIENKSFDRLILSQYKGEMAQLEKMTFRVIELQGQAALSCLYHYTTQDMTKNYAIDEGLEKIAELLNLSKQANLFTSDQDIQLKKNKKKAMLNTQKKQASTIKVEQQHDREKQRYVQQQSPFLKHLGITDEKGQIVPSMARKWKQINKFIEIFSHAYEQIDAAQQELNIVDFGSGKGYLTFALYDYLQAQQKTPLITGVELRSNLVEFCKNVVDQVDFNHLDFFEGDVRSYQPEKLDVMIALHACDIATDFAIHTGIRLNASMIMCAPCCHKELRPQLRSPEVLQPMLQFGIHAGQQAEMLTDTLRALLLKAYGYETKVFEFVSLEHTSKNKMILATKRKDLQQPDPKIMQQIQALKAMYGIEKQSLELLLQDQMPIENIGCKC</sequence>
<dbReference type="HOGENOM" id="CLU_031012_1_0_6"/>